<dbReference type="InterPro" id="IPR014755">
    <property type="entry name" value="Cu-Rt/internalin_Ig-like"/>
</dbReference>
<name>A0A1M5MWS4_FLAJO</name>
<sequence>MISNELKTMKIKPFLVFIFLFLGTFMQAQNSLKVLNASAGPGEKSKIVIDLANADEVVGAEFTLTVPQGLIVSEKDTKIIESRKGDHAIYVNIEKNNPRNYHFIVLSLTSTSFKGNSGALLEIPIEIPLNYTSGQTHNLDLSGVVLSSKNAVDIGSNHVNGKLTIANAQYPDLTISGITTAESKITPEGKINVSWKVDNIGDRIASGGWIEQVSIVSDQTGLEYNLGTVSYNDDLDKQKSISRNAAFNLPKVLGIEGNVKVKINIIANTAVKEPESLKANNKVNAASSILLEKRLFLTLDKKTIDENSNEVIRATLTQSGDRSSDKTYTLAASLASQLQFDASVKIVKDQSSVVFYIKPIDNSDNDGNRTVSLTISGNEYPAVSDAIEIIDNEFSTITLTPSKITATDGETITVTLETGFAKTKDVKFTITADQSSRWTVPAEVTLPAGSKTTSFTITVKNNKVPEQTVTGKLILRAEGFQAGNTEVILKSSNVPAFELEIAPQTISKSDGVYATYATLKRINKSEISTTVRLKASITNALILPDVIDFPANVNSKRFNIGAVNNGIVDGTKVVNVTAEVYSSACNCSFPAGEGSSAGKDITILDSNGPALIVKANPATVKAGVQKAAKITISRNTVDTSKAILVKLSSDSPTIVSIPAEISIPVGQESVEVEINTIIDPLKTGDQTARIQAEADTFSSGFAWILVTDQNKPDAVVNSVKTVAQANGEDTIEVTTSITNQGFAVLTKGSKIEYFLSKDKLTKNAILVFTSQIDTDIEAGKKLDLVKSIKLPQQAGDYYLVAAVNSDQKLNELSYTNNEAYSAIKLFSSYSATSTVSKPIYKSGELVAITGSAKMANNNPAVNKEVEIIVASGSFTRSFKVKTNASGNFAYDFEPLQAESGHYTVSAGYPGTQNAVQAEFDIVGFEWMNKPSDYLKWEVVTKVPYKGEFVLKNNSKTPLTNIKIELPADAGFTVQTDALTLVSGQEAVLSYTILAETASAEQKYYEINFNVTSNEGAKLPVLAYYHAKAQTPKLLANPVSINTTMIKGSSRLYEVTVSNTGAIDAEKVKVDVPNLEWMKLKSAAVIDKIAPNESVKIILELAPTDKQQLNVPLSGNLALNPLNGGGVSIPFKIETVSEATGSLLIDVVDEYTYNTEKAPHVKGAKVVVRHPFSGAVVAEGFSDDNGIFTTPQIPEGYYTVTVTADKHASYQNNLLVDPGKVTTQRVFISYQAVSYEWVVKPTEIADEYQSDLVVKFETNVPKPVIVIDIDNPVLDLNTGESRMSYATVTNHGLIALSNVTFNVDSQGDYKFKLMIDKVDVLNAKSTIIVPILITRPASSGKSAAAGQNCNYNLITKGTYVCETEQNLAAFQPYYVITCTTPTTPVVGGVPNFNGGGFGPLIPIGTAIGNIITELPTICTNPCITSIISSAMGCSPFIPLQLASCLLSLATVDNDIINITLALGSCIPGPTKAGCYFGVVSTIKTCLEQLMSGKSTQNSFWQSKYEDFQAMADAETALTNRIKAYLGNDRLLESTDFQNFMKETASNLDAGKPFSASDIARIKTNLSGTDITSQEIDSFCNRWNTTLEAWGKNIKAPNAEYPNIINKNDIENYDRTRKALVELTAKRGFVSAAELYQNDLKEMEEYGKELASKSSVCASVTVKFSQKITMTREAFEGTLTLNNGSDANTIKDLNLDLLIRDEAGNDMTHLFQINKDAFLSGTGLVGPNSSQSGTVIFIPTKEAAPTVAKSYSFGGTLSYLDPNTSERVTVQLYPVTLEVNPSPDLIMHYFMQRDILGDDPLTDKIEPIVPAEMALLIKNEGYGVAKNVQVESVQPEIIENKKGLLIDFEIIGSNFNNEPKQLGLLNVDFGNIEPQKSALGQWWFTSTLLGHFVEYDLKIKHLSSYGNKNLSLIKASYVHELIKSVKAYGAGQDNINDFLVNDIVDANDTPDAIYYSNGESDEVYKVAAGTVSNTISPSLLTTTLTMNSSRTGWNYGNTADPGSDKYKLERVVRISDNLELPIENFWQTHVTLKDGLEPKYENKLHFLDKISGLERYTLYYSVINTNVPKVVSFESLPSTTTKPVESVQVNFNKAINPATFTAQNVTLIHQGTKVPFNDSFIGKVNDSTYVLNIKTLSLASGYYELTVQCAGIKDLDDNEGVEGKSVSWIQIIGELGIVQFKTDQIEAQAVNSVEIQFNKFVKPVQFTKDKLTLNGKALDNVSIVTEDNLKYTIVGLNEYNKENGQYELAVDLPSIKAEDNTFGLVVQTQKWKVDISIPEIDAFTPKYQGAVHSQNVTDVVVTLNKPISSFDKNWVTLYKGSVNLNANLNVTKQDDLHYLISGLGDYTQAEGGYRIVVDQTSFKDLSGNFGTGNSSTMWEVKFGKPSAPSNLRITPDRGTSAADNITSGNDLSIALTTNGNKQTVELYAVTPTGKTLVSKQNQETAKEVLIPIKGYIGKNTFEAIVYDEFGNASDASRVEVYIDIVDLNCTITPLSSANSDCSEKDIIKVEFADEIIASALTKNDIIVKSGGISVSNENITLTKVSDKEFEIGNIEKFAGDHSFGIDLTKLNKKSSGLQGKGIVSANVEVGLNNTADIAGDILITNDNTTVTYTATQSMQAYTWNVTGGEIIDQNNNTVTIKWTEKGTQTLSLNYLTQASCSKTTSLEVKVDATLSVDNPVSGKNGFFISPVPNDGNFTLHLNGDEGTFDLVIFDANGKAVYKQPKLEINSNFSKEIKTHLRASGVYFLILQNADKSYKAKFLIK</sequence>
<evidence type="ECO:0000313" key="6">
    <source>
        <dbReference type="Proteomes" id="UP000184112"/>
    </source>
</evidence>
<dbReference type="SUPFAM" id="SSF49478">
    <property type="entry name" value="Cna protein B-type domain"/>
    <property type="match status" value="1"/>
</dbReference>
<dbReference type="InterPro" id="IPR013783">
    <property type="entry name" value="Ig-like_fold"/>
</dbReference>
<dbReference type="InterPro" id="IPR026444">
    <property type="entry name" value="Secre_tail"/>
</dbReference>
<evidence type="ECO:0000259" key="4">
    <source>
        <dbReference type="Pfam" id="PF18962"/>
    </source>
</evidence>
<dbReference type="Proteomes" id="UP000184112">
    <property type="component" value="Unassembled WGS sequence"/>
</dbReference>
<dbReference type="NCBIfam" id="TIGR04183">
    <property type="entry name" value="Por_Secre_tail"/>
    <property type="match status" value="1"/>
</dbReference>
<dbReference type="Gene3D" id="2.60.40.1220">
    <property type="match status" value="1"/>
</dbReference>
<reference evidence="5 6" key="1">
    <citation type="submission" date="2016-11" db="EMBL/GenBank/DDBJ databases">
        <authorList>
            <person name="Jaros S."/>
            <person name="Januszkiewicz K."/>
            <person name="Wedrychowicz H."/>
        </authorList>
    </citation>
    <scope>NUCLEOTIDE SEQUENCE [LARGE SCALE GENOMIC DNA]</scope>
    <source>
        <strain evidence="5 6">DSM 6792</strain>
    </source>
</reference>
<dbReference type="EMBL" id="FQWH01000004">
    <property type="protein sequence ID" value="SHG81790.1"/>
    <property type="molecule type" value="Genomic_DNA"/>
</dbReference>
<proteinExistence type="predicted"/>
<organism evidence="5 6">
    <name type="scientific">Flavobacterium johnsoniae</name>
    <name type="common">Cytophaga johnsonae</name>
    <dbReference type="NCBI Taxonomy" id="986"/>
    <lineage>
        <taxon>Bacteria</taxon>
        <taxon>Pseudomonadati</taxon>
        <taxon>Bacteroidota</taxon>
        <taxon>Flavobacteriia</taxon>
        <taxon>Flavobacteriales</taxon>
        <taxon>Flavobacteriaceae</taxon>
        <taxon>Flavobacterium</taxon>
    </lineage>
</organism>
<gene>
    <name evidence="5" type="ORF">SAMN05444388_104340</name>
</gene>
<dbReference type="Gene3D" id="2.60.40.10">
    <property type="entry name" value="Immunoglobulins"/>
    <property type="match status" value="3"/>
</dbReference>
<dbReference type="InterPro" id="IPR032812">
    <property type="entry name" value="SbsA_Ig"/>
</dbReference>
<feature type="domain" description="SbsA Ig-like" evidence="3">
    <location>
        <begin position="2063"/>
        <end position="2157"/>
    </location>
</feature>
<protein>
    <submittedName>
        <fullName evidence="5">Por secretion system C-terminal sorting domain-containing protein</fullName>
    </submittedName>
</protein>
<feature type="domain" description="CARDB" evidence="2">
    <location>
        <begin position="711"/>
        <end position="819"/>
    </location>
</feature>
<dbReference type="Pfam" id="PF07705">
    <property type="entry name" value="CARDB"/>
    <property type="match status" value="1"/>
</dbReference>
<evidence type="ECO:0000259" key="2">
    <source>
        <dbReference type="Pfam" id="PF07705"/>
    </source>
</evidence>
<keyword evidence="1" id="KW-0732">Signal</keyword>
<evidence type="ECO:0000259" key="3">
    <source>
        <dbReference type="Pfam" id="PF13205"/>
    </source>
</evidence>
<dbReference type="InterPro" id="IPR011635">
    <property type="entry name" value="CARDB"/>
</dbReference>
<dbReference type="Pfam" id="PF13205">
    <property type="entry name" value="Big_5"/>
    <property type="match status" value="1"/>
</dbReference>
<accession>A0A1M5MWS4</accession>
<evidence type="ECO:0000256" key="1">
    <source>
        <dbReference type="ARBA" id="ARBA00022729"/>
    </source>
</evidence>
<evidence type="ECO:0000313" key="5">
    <source>
        <dbReference type="EMBL" id="SHG81790.1"/>
    </source>
</evidence>
<feature type="domain" description="Secretion system C-terminal sorting" evidence="4">
    <location>
        <begin position="2687"/>
        <end position="2761"/>
    </location>
</feature>
<dbReference type="Pfam" id="PF18962">
    <property type="entry name" value="Por_Secre_tail"/>
    <property type="match status" value="1"/>
</dbReference>